<dbReference type="NCBIfam" id="TIGR02516">
    <property type="entry name" value="type_III_yscC"/>
    <property type="match status" value="1"/>
</dbReference>
<comment type="function">
    <text evidence="3">Component of the type III secretion system (T3SS), also called injectisome, which is used to inject bacterial effector proteins into eukaryotic host cells. Forms a ring-shaped multimeric structure with an apparent central pore in the outer membrane.</text>
</comment>
<feature type="domain" description="Type II/III secretion system secretin-like" evidence="5">
    <location>
        <begin position="358"/>
        <end position="515"/>
    </location>
</feature>
<dbReference type="HAMAP" id="MF_02219">
    <property type="entry name" value="Type_III_secretin"/>
    <property type="match status" value="1"/>
</dbReference>
<dbReference type="GO" id="GO:0015627">
    <property type="term" value="C:type II protein secretion system complex"/>
    <property type="evidence" value="ECO:0007669"/>
    <property type="project" value="TreeGrafter"/>
</dbReference>
<evidence type="ECO:0000256" key="1">
    <source>
        <dbReference type="ARBA" id="ARBA00004442"/>
    </source>
</evidence>
<dbReference type="Proteomes" id="UP000585363">
    <property type="component" value="Unassembled WGS sequence"/>
</dbReference>
<organism evidence="7 8">
    <name type="scientific">Rouxiella aceris</name>
    <dbReference type="NCBI Taxonomy" id="2703884"/>
    <lineage>
        <taxon>Bacteria</taxon>
        <taxon>Pseudomonadati</taxon>
        <taxon>Pseudomonadota</taxon>
        <taxon>Gammaproteobacteria</taxon>
        <taxon>Enterobacterales</taxon>
        <taxon>Yersiniaceae</taxon>
        <taxon>Rouxiella</taxon>
    </lineage>
</organism>
<gene>
    <name evidence="3" type="primary">sctC</name>
    <name evidence="7" type="ORF">GW590_00670</name>
</gene>
<protein>
    <recommendedName>
        <fullName evidence="3">Type 3 secretion system secretin</fullName>
        <shortName evidence="3">T3SS secretin</shortName>
    </recommendedName>
</protein>
<dbReference type="EMBL" id="JAADJU010000001">
    <property type="protein sequence ID" value="NMP25404.1"/>
    <property type="molecule type" value="Genomic_DNA"/>
</dbReference>
<keyword evidence="3" id="KW-0811">Translocation</keyword>
<feature type="signal peptide" evidence="3">
    <location>
        <begin position="1"/>
        <end position="23"/>
    </location>
</feature>
<dbReference type="InterPro" id="IPR003522">
    <property type="entry name" value="T3SS_OM_pore_YscC"/>
</dbReference>
<evidence type="ECO:0000259" key="6">
    <source>
        <dbReference type="Pfam" id="PF03958"/>
    </source>
</evidence>
<feature type="domain" description="NolW-like" evidence="6">
    <location>
        <begin position="177"/>
        <end position="301"/>
    </location>
</feature>
<keyword evidence="3" id="KW-0472">Membrane</keyword>
<comment type="subcellular location">
    <subcellularLocation>
        <location evidence="1 3 4">Cell outer membrane</location>
    </subcellularLocation>
</comment>
<evidence type="ECO:0000256" key="3">
    <source>
        <dbReference type="HAMAP-Rule" id="MF_02219"/>
    </source>
</evidence>
<dbReference type="AlphaFoldDB" id="A0A848MG86"/>
<dbReference type="Pfam" id="PF00263">
    <property type="entry name" value="Secretin"/>
    <property type="match status" value="1"/>
</dbReference>
<name>A0A848MG86_9GAMM</name>
<dbReference type="Pfam" id="PF03958">
    <property type="entry name" value="Secretin_N"/>
    <property type="match status" value="2"/>
</dbReference>
<dbReference type="PANTHER" id="PTHR30332:SF5">
    <property type="entry name" value="SPI-1 TYPE 3 SECRETION SYSTEM SECRETIN"/>
    <property type="match status" value="1"/>
</dbReference>
<evidence type="ECO:0000256" key="2">
    <source>
        <dbReference type="ARBA" id="ARBA00022729"/>
    </source>
</evidence>
<keyword evidence="2 3" id="KW-0732">Signal</keyword>
<comment type="similarity">
    <text evidence="3">Belongs to the bacterial secretin family. T3SS SctC subfamily.</text>
</comment>
<feature type="domain" description="NolW-like" evidence="6">
    <location>
        <begin position="110"/>
        <end position="166"/>
    </location>
</feature>
<dbReference type="Gene3D" id="3.30.1370.120">
    <property type="match status" value="2"/>
</dbReference>
<evidence type="ECO:0000313" key="7">
    <source>
        <dbReference type="EMBL" id="NMP25404.1"/>
    </source>
</evidence>
<dbReference type="InterPro" id="IPR038591">
    <property type="entry name" value="NolW-like_sf"/>
</dbReference>
<reference evidence="7 8" key="1">
    <citation type="submission" date="2020-01" db="EMBL/GenBank/DDBJ databases">
        <authorList>
            <person name="Lee S.D."/>
        </authorList>
    </citation>
    <scope>NUCLEOTIDE SEQUENCE [LARGE SCALE GENOMIC DNA]</scope>
    <source>
        <strain evidence="7 8">SAP-1</strain>
    </source>
</reference>
<evidence type="ECO:0000259" key="5">
    <source>
        <dbReference type="Pfam" id="PF00263"/>
    </source>
</evidence>
<evidence type="ECO:0000256" key="4">
    <source>
        <dbReference type="RuleBase" id="RU004004"/>
    </source>
</evidence>
<dbReference type="InterPro" id="IPR005644">
    <property type="entry name" value="NolW-like"/>
</dbReference>
<keyword evidence="3" id="KW-0998">Cell outer membrane</keyword>
<keyword evidence="3" id="KW-0653">Protein transport</keyword>
<comment type="subunit">
    <text evidence="3">The core secretion machinery of the T3SS is composed of approximately 20 different proteins, including cytoplasmic components, a base, an export apparatus and a needle. This subunit is part of the base, which anchors the injectisome in the bacterial cell envelope. Forms a stable homooligomeric complex.</text>
</comment>
<reference evidence="7 8" key="2">
    <citation type="submission" date="2020-06" db="EMBL/GenBank/DDBJ databases">
        <title>Polyphasic characterization of a Rahnella strain isolated from tree sap.</title>
        <authorList>
            <person name="Kim I.S."/>
        </authorList>
    </citation>
    <scope>NUCLEOTIDE SEQUENCE [LARGE SCALE GENOMIC DNA]</scope>
    <source>
        <strain evidence="7 8">SAP-1</strain>
    </source>
</reference>
<comment type="caution">
    <text evidence="7">The sequence shown here is derived from an EMBL/GenBank/DDBJ whole genome shotgun (WGS) entry which is preliminary data.</text>
</comment>
<dbReference type="Gene3D" id="3.55.50.30">
    <property type="match status" value="1"/>
</dbReference>
<accession>A0A848MG86</accession>
<dbReference type="GO" id="GO:0030254">
    <property type="term" value="P:protein secretion by the type III secretion system"/>
    <property type="evidence" value="ECO:0007669"/>
    <property type="project" value="UniProtKB-UniRule"/>
</dbReference>
<dbReference type="InterPro" id="IPR004846">
    <property type="entry name" value="T2SS/T3SS_dom"/>
</dbReference>
<dbReference type="RefSeq" id="WP_169401111.1">
    <property type="nucleotide sequence ID" value="NZ_JAADJU010000001.1"/>
</dbReference>
<evidence type="ECO:0000313" key="8">
    <source>
        <dbReference type="Proteomes" id="UP000585363"/>
    </source>
</evidence>
<proteinExistence type="inferred from homology"/>
<dbReference type="GO" id="GO:0030257">
    <property type="term" value="C:type III protein secretion system complex"/>
    <property type="evidence" value="ECO:0007669"/>
    <property type="project" value="UniProtKB-UniRule"/>
</dbReference>
<feature type="chain" id="PRO_5033176929" description="Type 3 secretion system secretin" evidence="3">
    <location>
        <begin position="24"/>
        <end position="654"/>
    </location>
</feature>
<dbReference type="PANTHER" id="PTHR30332">
    <property type="entry name" value="PROBABLE GENERAL SECRETION PATHWAY PROTEIN D"/>
    <property type="match status" value="1"/>
</dbReference>
<dbReference type="PRINTS" id="PR01337">
    <property type="entry name" value="TYPE3OMGPROT"/>
</dbReference>
<sequence length="654" mass="71762" precursor="true">MRLLRATLFSLSCFAANIPAAFAEIPDEWKKGAYAYSAESTPLTVLLADFAETYGVVLDMEPLEERLVSGKFRAESAQDFISRFAIEYNFQWFVYNDTLYISPQSMQTSRRFEITTDSALDTRQALKGIGLLDPRFGWGVLPSEGTVLVSGPPRYIELIEGFIKKITKPAELKEEVMVFPLKYASVADRTIKYREQTLTIPGVVTLLNELFGLGNVPSAAGSEDLRSGPGKNMANQAQAESNNVMTQMVSRNNHFKKEADSFAASTTFSADIRNNSVLVRDDSRRRPEYSALIASLDKPQKLVRIDAVFIDIDRDELNRLSADLAGKIGNIVTGSSMAGGATNLFLTNLHSFMAKVQALEGKGSASIVANPSVLTLENQPAIIDFNNMAFVTAIGERVAEIKTLTAGTSLRVTPRVMTDKVTSPIQLIIDIDDGKIKEDDDGKAKGTKNASLSTQAPVDTGRSLVIGGFNVAENGDHTRRIPVLGSIPLIGTLFRSTQQEASRRERIFIITPHLIGDQDNPSRYVKKETAPDVAEHPGISPATPGDKKQLITDIMLSLINHRVPANMSAEKFGPALSAFCEVSLSFAINNENTKWYKNENMLVLESKISNYLSAEQKFNIKNCNNPRILGASLWPNKPLKSGESAKIYLVVANH</sequence>
<dbReference type="InterPro" id="IPR050810">
    <property type="entry name" value="Bact_Secretion_Sys_Channel"/>
</dbReference>
<dbReference type="GO" id="GO:0009279">
    <property type="term" value="C:cell outer membrane"/>
    <property type="evidence" value="ECO:0007669"/>
    <property type="project" value="UniProtKB-SubCell"/>
</dbReference>
<keyword evidence="3 4" id="KW-0813">Transport</keyword>
<keyword evidence="8" id="KW-1185">Reference proteome</keyword>